<evidence type="ECO:0000313" key="4">
    <source>
        <dbReference type="Proteomes" id="UP000294980"/>
    </source>
</evidence>
<comment type="caution">
    <text evidence="3">The sequence shown here is derived from an EMBL/GenBank/DDBJ whole genome shotgun (WGS) entry which is preliminary data.</text>
</comment>
<accession>A0A4R2KPL5</accession>
<evidence type="ECO:0000313" key="3">
    <source>
        <dbReference type="EMBL" id="TCO74702.1"/>
    </source>
</evidence>
<dbReference type="AlphaFoldDB" id="A0A4R2KPL5"/>
<dbReference type="SMART" id="SM00421">
    <property type="entry name" value="HTH_LUXR"/>
    <property type="match status" value="1"/>
</dbReference>
<proteinExistence type="predicted"/>
<dbReference type="GO" id="GO:0003677">
    <property type="term" value="F:DNA binding"/>
    <property type="evidence" value="ECO:0007669"/>
    <property type="project" value="InterPro"/>
</dbReference>
<dbReference type="InterPro" id="IPR016032">
    <property type="entry name" value="Sig_transdc_resp-reg_C-effctor"/>
</dbReference>
<keyword evidence="1" id="KW-1133">Transmembrane helix</keyword>
<dbReference type="SUPFAM" id="SSF46894">
    <property type="entry name" value="C-terminal effector domain of the bipartite response regulators"/>
    <property type="match status" value="1"/>
</dbReference>
<keyword evidence="1" id="KW-0472">Membrane</keyword>
<dbReference type="InterPro" id="IPR036388">
    <property type="entry name" value="WH-like_DNA-bd_sf"/>
</dbReference>
<dbReference type="GO" id="GO:0006355">
    <property type="term" value="P:regulation of DNA-templated transcription"/>
    <property type="evidence" value="ECO:0007669"/>
    <property type="project" value="InterPro"/>
</dbReference>
<evidence type="ECO:0000256" key="1">
    <source>
        <dbReference type="SAM" id="Phobius"/>
    </source>
</evidence>
<dbReference type="Proteomes" id="UP000294980">
    <property type="component" value="Unassembled WGS sequence"/>
</dbReference>
<sequence>MVHMPDNANRWFFTEVNVKDRLIAALLACIVLLELLDVTADAGLGVPAWHLVQEWTLLLLSAAGFVYLVIDIRRRTRETRQLRGSLSLTHQKLELLGQRMRDARRQYGEVIQDQFEQWGLSLGEQEVALLLLKGLSLKEIASVRNTREKTARQQASSIYSKTGLEGRHAISAWFLEDFLTVDAPQPPQDEASSPE</sequence>
<keyword evidence="4" id="KW-1185">Reference proteome</keyword>
<dbReference type="Gene3D" id="1.10.10.10">
    <property type="entry name" value="Winged helix-like DNA-binding domain superfamily/Winged helix DNA-binding domain"/>
    <property type="match status" value="1"/>
</dbReference>
<feature type="transmembrane region" description="Helical" evidence="1">
    <location>
        <begin position="52"/>
        <end position="70"/>
    </location>
</feature>
<dbReference type="InterPro" id="IPR000792">
    <property type="entry name" value="Tscrpt_reg_LuxR_C"/>
</dbReference>
<reference evidence="3 4" key="1">
    <citation type="submission" date="2019-03" db="EMBL/GenBank/DDBJ databases">
        <title>Genomic Encyclopedia of Type Strains, Phase IV (KMG-IV): sequencing the most valuable type-strain genomes for metagenomic binning, comparative biology and taxonomic classification.</title>
        <authorList>
            <person name="Goeker M."/>
        </authorList>
    </citation>
    <scope>NUCLEOTIDE SEQUENCE [LARGE SCALE GENOMIC DNA]</scope>
    <source>
        <strain evidence="3 4">DSM 23344</strain>
    </source>
</reference>
<dbReference type="EMBL" id="SLWX01000012">
    <property type="protein sequence ID" value="TCO74702.1"/>
    <property type="molecule type" value="Genomic_DNA"/>
</dbReference>
<gene>
    <name evidence="3" type="ORF">EV688_11261</name>
</gene>
<protein>
    <submittedName>
        <fullName evidence="3">LuxR family transcriptional regulator</fullName>
    </submittedName>
</protein>
<feature type="domain" description="HTH luxR-type" evidence="2">
    <location>
        <begin position="117"/>
        <end position="174"/>
    </location>
</feature>
<organism evidence="3 4">
    <name type="scientific">Chromatocurvus halotolerans</name>
    <dbReference type="NCBI Taxonomy" id="1132028"/>
    <lineage>
        <taxon>Bacteria</taxon>
        <taxon>Pseudomonadati</taxon>
        <taxon>Pseudomonadota</taxon>
        <taxon>Gammaproteobacteria</taxon>
        <taxon>Cellvibrionales</taxon>
        <taxon>Halieaceae</taxon>
        <taxon>Chromatocurvus</taxon>
    </lineage>
</organism>
<evidence type="ECO:0000259" key="2">
    <source>
        <dbReference type="SMART" id="SM00421"/>
    </source>
</evidence>
<name>A0A4R2KPL5_9GAMM</name>
<keyword evidence="1" id="KW-0812">Transmembrane</keyword>